<comment type="caution">
    <text evidence="3">The sequence shown here is derived from an EMBL/GenBank/DDBJ whole genome shotgun (WGS) entry which is preliminary data.</text>
</comment>
<reference evidence="3 4" key="1">
    <citation type="submission" date="2017-01" db="EMBL/GenBank/DDBJ databases">
        <title>Genome sequence of Rhodoferax antarcticus ANT.BR, a psychrophilic purple nonsulfur bacterium from an Antarctic microbial mat.</title>
        <authorList>
            <person name="Baker J."/>
            <person name="Riester C."/>
            <person name="Skinner B."/>
            <person name="Newell A."/>
            <person name="Swingley W."/>
            <person name="Madigan M."/>
            <person name="Jung D."/>
            <person name="Asao M."/>
            <person name="Chen M."/>
            <person name="Loughlin P."/>
            <person name="Pan H."/>
            <person name="Lin S."/>
            <person name="Li N."/>
            <person name="Shaw J."/>
            <person name="Prado M."/>
            <person name="Sherman C."/>
            <person name="Li X."/>
            <person name="Tang J."/>
            <person name="Blankenship R."/>
            <person name="Zhao T."/>
            <person name="Touchman J."/>
            <person name="Sattley M."/>
        </authorList>
    </citation>
    <scope>NUCLEOTIDE SEQUENCE [LARGE SCALE GENOMIC DNA]</scope>
    <source>
        <strain evidence="3 4">ANT.BR</strain>
    </source>
</reference>
<organism evidence="3 4">
    <name type="scientific">Rhodoferax antarcticus ANT.BR</name>
    <dbReference type="NCBI Taxonomy" id="1111071"/>
    <lineage>
        <taxon>Bacteria</taxon>
        <taxon>Pseudomonadati</taxon>
        <taxon>Pseudomonadota</taxon>
        <taxon>Betaproteobacteria</taxon>
        <taxon>Burkholderiales</taxon>
        <taxon>Comamonadaceae</taxon>
        <taxon>Rhodoferax</taxon>
    </lineage>
</organism>
<dbReference type="Pfam" id="PF04014">
    <property type="entry name" value="MazE_antitoxin"/>
    <property type="match status" value="1"/>
</dbReference>
<dbReference type="GO" id="GO:0003677">
    <property type="term" value="F:DNA binding"/>
    <property type="evidence" value="ECO:0007669"/>
    <property type="project" value="UniProtKB-UniRule"/>
</dbReference>
<keyword evidence="1" id="KW-0238">DNA-binding</keyword>
<accession>A0A1Q8YCF0</accession>
<sequence length="81" mass="8916">MGHAVTVKGQVTIPKAMREHMGVVKGQEIEFVAQPNGQELMFAVKPAVPQENPFLKWIGTGVSGMRTEEILNETRGEGWNP</sequence>
<dbReference type="InterPro" id="IPR037914">
    <property type="entry name" value="SpoVT-AbrB_sf"/>
</dbReference>
<dbReference type="SUPFAM" id="SSF89447">
    <property type="entry name" value="AbrB/MazE/MraZ-like"/>
    <property type="match status" value="1"/>
</dbReference>
<evidence type="ECO:0000256" key="1">
    <source>
        <dbReference type="PROSITE-ProRule" id="PRU01076"/>
    </source>
</evidence>
<proteinExistence type="predicted"/>
<dbReference type="Proteomes" id="UP000185911">
    <property type="component" value="Unassembled WGS sequence"/>
</dbReference>
<name>A0A1Q8YCF0_9BURK</name>
<dbReference type="EMBL" id="MSYM01000016">
    <property type="protein sequence ID" value="OLP05500.1"/>
    <property type="molecule type" value="Genomic_DNA"/>
</dbReference>
<dbReference type="PROSITE" id="PS51740">
    <property type="entry name" value="SPOVT_ABRB"/>
    <property type="match status" value="1"/>
</dbReference>
<dbReference type="SMART" id="SM00966">
    <property type="entry name" value="SpoVT_AbrB"/>
    <property type="match status" value="1"/>
</dbReference>
<keyword evidence="4" id="KW-1185">Reference proteome</keyword>
<evidence type="ECO:0000259" key="2">
    <source>
        <dbReference type="PROSITE" id="PS51740"/>
    </source>
</evidence>
<evidence type="ECO:0000313" key="4">
    <source>
        <dbReference type="Proteomes" id="UP000185911"/>
    </source>
</evidence>
<dbReference type="Gene3D" id="2.10.260.10">
    <property type="match status" value="1"/>
</dbReference>
<feature type="domain" description="SpoVT-AbrB" evidence="2">
    <location>
        <begin position="1"/>
        <end position="46"/>
    </location>
</feature>
<dbReference type="STRING" id="81479.RA876_09870"/>
<dbReference type="AlphaFoldDB" id="A0A1Q8YCF0"/>
<dbReference type="RefSeq" id="WP_075587369.1">
    <property type="nucleotide sequence ID" value="NZ_MSYM01000016.1"/>
</dbReference>
<protein>
    <submittedName>
        <fullName evidence="3">AbrB family transcriptional regulator</fullName>
    </submittedName>
</protein>
<evidence type="ECO:0000313" key="3">
    <source>
        <dbReference type="EMBL" id="OLP05500.1"/>
    </source>
</evidence>
<gene>
    <name evidence="3" type="ORF">BLL52_3167</name>
</gene>
<dbReference type="InterPro" id="IPR007159">
    <property type="entry name" value="SpoVT-AbrB_dom"/>
</dbReference>